<evidence type="ECO:0000259" key="7">
    <source>
        <dbReference type="Pfam" id="PF02687"/>
    </source>
</evidence>
<keyword evidence="2" id="KW-1003">Cell membrane</keyword>
<evidence type="ECO:0000256" key="3">
    <source>
        <dbReference type="ARBA" id="ARBA00022692"/>
    </source>
</evidence>
<dbReference type="EMBL" id="JBHTKA010000007">
    <property type="protein sequence ID" value="MFD1001437.1"/>
    <property type="molecule type" value="Genomic_DNA"/>
</dbReference>
<sequence>MLRNYLLVAIRNLIRNKVFSLINIAGLALGLSTCFVIYQYIHFEQSYDQFHADADRIYRIPIEYTGNFSTLQFSATNHPAVGPALKADFPEVEDFTRLVRLSLYTNAAALAYEPPSGDAVAFNEGKIYVADPSFLTMFSFTMKEGAAATALKDPSSIVLTESIARKYFGDQPALGKELKLNGDNLMKVTAVLKDIPENSHLQFDILISFNIMSEKWGYDIWGWPEFYNYIKLKEGTDPKQVEAKLPAFREKYLGERMKQYKFQSKFHLQPLTDIHLKSNFSQEQSPNGSERTVYFLSLLAAFILIIAWINYINLSTSKSLERSKEVGLRKVVGAHKYQLVSQFFFDALLVNLLALFISLGTIPFSLNWLGNVVGKDIAGFVYTSGWWYSSSFWVLVPAVVLGGVLLAGLYPALVFSSFKPAVVLKGKFFKSQSGIAIRKYMVSFQYILSIFLVAGTITIYRQLAYMDKIDVGYAKDQILVLKTPAVYDSTINEKINYLKNELKQYPVVKDVSVSSEIPGHAIADRNKIRRLTQDPGDGFMTYIQSIDHDFTSTFGVDVIAGRTFEEGESMSPVFGFNRGPAKPVKVVLNESAAAGLGYETPEAAVHEKIAFAYGSGEHIAEVVGVVKNYHQTSLKEKYKSILYIYPGDVTWRYISLRVDTDDLSNSLASFEKTYESAFPGGVFDYFFLNDHFNSQYKADQQFAAIFTTFTLLAILVSCLGLLGLSIFATTQRTKEIGIRKVLGASFTTILMLFSKDSVRILIVSYLIAVPAIYFAASQWLNNFAFHTGMGWEIYILPPLGLLLISLGTICAVCLRTAFINPSISLRQE</sequence>
<feature type="transmembrane region" description="Helical" evidence="6">
    <location>
        <begin position="21"/>
        <end position="41"/>
    </location>
</feature>
<proteinExistence type="predicted"/>
<dbReference type="InterPro" id="IPR025857">
    <property type="entry name" value="MacB_PCD"/>
</dbReference>
<keyword evidence="3 6" id="KW-0812">Transmembrane</keyword>
<feature type="domain" description="MacB-like periplasmic core" evidence="8">
    <location>
        <begin position="20"/>
        <end position="246"/>
    </location>
</feature>
<evidence type="ECO:0000256" key="6">
    <source>
        <dbReference type="SAM" id="Phobius"/>
    </source>
</evidence>
<name>A0ABW3K5L8_9BACT</name>
<feature type="transmembrane region" description="Helical" evidence="6">
    <location>
        <begin position="440"/>
        <end position="460"/>
    </location>
</feature>
<dbReference type="Proteomes" id="UP001597112">
    <property type="component" value="Unassembled WGS sequence"/>
</dbReference>
<dbReference type="InterPro" id="IPR050250">
    <property type="entry name" value="Macrolide_Exporter_MacB"/>
</dbReference>
<accession>A0ABW3K5L8</accession>
<gene>
    <name evidence="9" type="ORF">ACFQ21_19065</name>
</gene>
<dbReference type="Pfam" id="PF02687">
    <property type="entry name" value="FtsX"/>
    <property type="match status" value="2"/>
</dbReference>
<feature type="transmembrane region" description="Helical" evidence="6">
    <location>
        <begin position="386"/>
        <end position="410"/>
    </location>
</feature>
<feature type="transmembrane region" description="Helical" evidence="6">
    <location>
        <begin position="760"/>
        <end position="781"/>
    </location>
</feature>
<evidence type="ECO:0000313" key="9">
    <source>
        <dbReference type="EMBL" id="MFD1001437.1"/>
    </source>
</evidence>
<keyword evidence="5 6" id="KW-0472">Membrane</keyword>
<evidence type="ECO:0000259" key="8">
    <source>
        <dbReference type="Pfam" id="PF12704"/>
    </source>
</evidence>
<protein>
    <submittedName>
        <fullName evidence="9">ABC transporter permease</fullName>
    </submittedName>
</protein>
<dbReference type="PANTHER" id="PTHR30572">
    <property type="entry name" value="MEMBRANE COMPONENT OF TRANSPORTER-RELATED"/>
    <property type="match status" value="1"/>
</dbReference>
<feature type="transmembrane region" description="Helical" evidence="6">
    <location>
        <begin position="702"/>
        <end position="724"/>
    </location>
</feature>
<evidence type="ECO:0000256" key="5">
    <source>
        <dbReference type="ARBA" id="ARBA00023136"/>
    </source>
</evidence>
<dbReference type="Pfam" id="PF12704">
    <property type="entry name" value="MacB_PCD"/>
    <property type="match status" value="1"/>
</dbReference>
<feature type="domain" description="ABC3 transporter permease C-terminal" evidence="7">
    <location>
        <begin position="298"/>
        <end position="407"/>
    </location>
</feature>
<keyword evidence="10" id="KW-1185">Reference proteome</keyword>
<organism evidence="9 10">
    <name type="scientific">Ohtaekwangia kribbensis</name>
    <dbReference type="NCBI Taxonomy" id="688913"/>
    <lineage>
        <taxon>Bacteria</taxon>
        <taxon>Pseudomonadati</taxon>
        <taxon>Bacteroidota</taxon>
        <taxon>Cytophagia</taxon>
        <taxon>Cytophagales</taxon>
        <taxon>Fulvivirgaceae</taxon>
        <taxon>Ohtaekwangia</taxon>
    </lineage>
</organism>
<feature type="domain" description="ABC3 transporter permease C-terminal" evidence="7">
    <location>
        <begin position="708"/>
        <end position="820"/>
    </location>
</feature>
<keyword evidence="4 6" id="KW-1133">Transmembrane helix</keyword>
<feature type="transmembrane region" description="Helical" evidence="6">
    <location>
        <begin position="793"/>
        <end position="818"/>
    </location>
</feature>
<feature type="transmembrane region" description="Helical" evidence="6">
    <location>
        <begin position="343"/>
        <end position="366"/>
    </location>
</feature>
<evidence type="ECO:0000256" key="4">
    <source>
        <dbReference type="ARBA" id="ARBA00022989"/>
    </source>
</evidence>
<reference evidence="10" key="1">
    <citation type="journal article" date="2019" name="Int. J. Syst. Evol. Microbiol.">
        <title>The Global Catalogue of Microorganisms (GCM) 10K type strain sequencing project: providing services to taxonomists for standard genome sequencing and annotation.</title>
        <authorList>
            <consortium name="The Broad Institute Genomics Platform"/>
            <consortium name="The Broad Institute Genome Sequencing Center for Infectious Disease"/>
            <person name="Wu L."/>
            <person name="Ma J."/>
        </authorList>
    </citation>
    <scope>NUCLEOTIDE SEQUENCE [LARGE SCALE GENOMIC DNA]</scope>
    <source>
        <strain evidence="10">CCUG 58938</strain>
    </source>
</reference>
<comment type="subcellular location">
    <subcellularLocation>
        <location evidence="1">Cell membrane</location>
        <topology evidence="1">Multi-pass membrane protein</topology>
    </subcellularLocation>
</comment>
<evidence type="ECO:0000256" key="2">
    <source>
        <dbReference type="ARBA" id="ARBA00022475"/>
    </source>
</evidence>
<dbReference type="RefSeq" id="WP_377581227.1">
    <property type="nucleotide sequence ID" value="NZ_JBHTKA010000007.1"/>
</dbReference>
<feature type="transmembrane region" description="Helical" evidence="6">
    <location>
        <begin position="293"/>
        <end position="314"/>
    </location>
</feature>
<comment type="caution">
    <text evidence="9">The sequence shown here is derived from an EMBL/GenBank/DDBJ whole genome shotgun (WGS) entry which is preliminary data.</text>
</comment>
<evidence type="ECO:0000256" key="1">
    <source>
        <dbReference type="ARBA" id="ARBA00004651"/>
    </source>
</evidence>
<dbReference type="PANTHER" id="PTHR30572:SF18">
    <property type="entry name" value="ABC-TYPE MACROLIDE FAMILY EXPORT SYSTEM PERMEASE COMPONENT 2"/>
    <property type="match status" value="1"/>
</dbReference>
<evidence type="ECO:0000313" key="10">
    <source>
        <dbReference type="Proteomes" id="UP001597112"/>
    </source>
</evidence>
<dbReference type="InterPro" id="IPR003838">
    <property type="entry name" value="ABC3_permease_C"/>
</dbReference>